<feature type="domain" description="Ketopantoate reductase C-terminal" evidence="6">
    <location>
        <begin position="176"/>
        <end position="297"/>
    </location>
</feature>
<evidence type="ECO:0000256" key="2">
    <source>
        <dbReference type="ARBA" id="ARBA00022857"/>
    </source>
</evidence>
<keyword evidence="3 4" id="KW-0560">Oxidoreductase</keyword>
<evidence type="ECO:0000256" key="4">
    <source>
        <dbReference type="RuleBase" id="RU362068"/>
    </source>
</evidence>
<dbReference type="SUPFAM" id="SSF48179">
    <property type="entry name" value="6-phosphogluconate dehydrogenase C-terminal domain-like"/>
    <property type="match status" value="1"/>
</dbReference>
<dbReference type="PANTHER" id="PTHR21708:SF26">
    <property type="entry name" value="2-DEHYDROPANTOATE 2-REDUCTASE"/>
    <property type="match status" value="1"/>
</dbReference>
<evidence type="ECO:0000256" key="3">
    <source>
        <dbReference type="ARBA" id="ARBA00023002"/>
    </source>
</evidence>
<comment type="function">
    <text evidence="4">Catalyzes the NADPH-dependent reduction of ketopantoate into pantoic acid.</text>
</comment>
<dbReference type="Pfam" id="PF08546">
    <property type="entry name" value="ApbA_C"/>
    <property type="match status" value="1"/>
</dbReference>
<dbReference type="NCBIfam" id="TIGR00745">
    <property type="entry name" value="apbA_panE"/>
    <property type="match status" value="1"/>
</dbReference>
<feature type="domain" description="Ketopantoate reductase N-terminal" evidence="5">
    <location>
        <begin position="3"/>
        <end position="149"/>
    </location>
</feature>
<comment type="caution">
    <text evidence="7">The sequence shown here is derived from an EMBL/GenBank/DDBJ whole genome shotgun (WGS) entry which is preliminary data.</text>
</comment>
<proteinExistence type="inferred from homology"/>
<dbReference type="Pfam" id="PF02558">
    <property type="entry name" value="ApbA"/>
    <property type="match status" value="1"/>
</dbReference>
<dbReference type="InterPro" id="IPR013752">
    <property type="entry name" value="KPA_reductase"/>
</dbReference>
<dbReference type="EC" id="1.1.1.169" evidence="4"/>
<comment type="pathway">
    <text evidence="4">Cofactor biosynthesis; (R)-pantothenate biosynthesis; (R)-pantoate from 3-methyl-2-oxobutanoate: step 2/2.</text>
</comment>
<evidence type="ECO:0000259" key="6">
    <source>
        <dbReference type="Pfam" id="PF08546"/>
    </source>
</evidence>
<keyword evidence="2 4" id="KW-0521">NADP</keyword>
<protein>
    <recommendedName>
        <fullName evidence="4">2-dehydropantoate 2-reductase</fullName>
        <ecNumber evidence="4">1.1.1.169</ecNumber>
    </recommendedName>
    <alternativeName>
        <fullName evidence="4">Ketopantoate reductase</fullName>
    </alternativeName>
</protein>
<dbReference type="InterPro" id="IPR013328">
    <property type="entry name" value="6PGD_dom2"/>
</dbReference>
<evidence type="ECO:0000313" key="7">
    <source>
        <dbReference type="EMBL" id="MFD2682213.1"/>
    </source>
</evidence>
<dbReference type="Gene3D" id="3.40.50.720">
    <property type="entry name" value="NAD(P)-binding Rossmann-like Domain"/>
    <property type="match status" value="1"/>
</dbReference>
<dbReference type="PANTHER" id="PTHR21708">
    <property type="entry name" value="PROBABLE 2-DEHYDROPANTOATE 2-REDUCTASE"/>
    <property type="match status" value="1"/>
</dbReference>
<dbReference type="SUPFAM" id="SSF51735">
    <property type="entry name" value="NAD(P)-binding Rossmann-fold domains"/>
    <property type="match status" value="1"/>
</dbReference>
<organism evidence="7 8">
    <name type="scientific">Bacillus seohaeanensis</name>
    <dbReference type="NCBI Taxonomy" id="284580"/>
    <lineage>
        <taxon>Bacteria</taxon>
        <taxon>Bacillati</taxon>
        <taxon>Bacillota</taxon>
        <taxon>Bacilli</taxon>
        <taxon>Bacillales</taxon>
        <taxon>Bacillaceae</taxon>
        <taxon>Bacillus</taxon>
    </lineage>
</organism>
<dbReference type="InterPro" id="IPR013332">
    <property type="entry name" value="KPR_N"/>
</dbReference>
<keyword evidence="4" id="KW-0566">Pantothenate biosynthesis</keyword>
<evidence type="ECO:0000256" key="1">
    <source>
        <dbReference type="ARBA" id="ARBA00007870"/>
    </source>
</evidence>
<evidence type="ECO:0000313" key="8">
    <source>
        <dbReference type="Proteomes" id="UP001597506"/>
    </source>
</evidence>
<dbReference type="Gene3D" id="1.10.1040.10">
    <property type="entry name" value="N-(1-d-carboxylethyl)-l-norvaline Dehydrogenase, domain 2"/>
    <property type="match status" value="1"/>
</dbReference>
<gene>
    <name evidence="7" type="ORF">ACFSUL_15850</name>
</gene>
<comment type="similarity">
    <text evidence="1 4">Belongs to the ketopantoate reductase family.</text>
</comment>
<sequence>MKIAVIGAGAVGGFIGGLLHRAGENVTFIARGKHLQVMKTSGLKITSKIDTFTVYAPFHESIEMIEEADLILFTVKSTETSNIIKQIKPYVKRDAVILTLQNGVDNEEVLIEHFGIEKVLAGSAYLTSEIKNAGHILQQGKHSIVLGSLTEESKGVAAKVKEIFVRSNIHTSLSDNIINAKWEKLLWNVTFNPLSAVSEATVKSILENHHLKTIAEQVLNEALEISKKVGIVLPNNIVERIFMKASYARDHQTSMLQDKLNGKPMEIESLCGFFVRKGKELQVNVSILQTLYSLLSFMDRKELRV</sequence>
<dbReference type="Proteomes" id="UP001597506">
    <property type="component" value="Unassembled WGS sequence"/>
</dbReference>
<name>A0ABW5RU45_9BACI</name>
<dbReference type="InterPro" id="IPR008927">
    <property type="entry name" value="6-PGluconate_DH-like_C_sf"/>
</dbReference>
<dbReference type="RefSeq" id="WP_377936914.1">
    <property type="nucleotide sequence ID" value="NZ_JBHUMF010000031.1"/>
</dbReference>
<reference evidence="8" key="1">
    <citation type="journal article" date="2019" name="Int. J. Syst. Evol. Microbiol.">
        <title>The Global Catalogue of Microorganisms (GCM) 10K type strain sequencing project: providing services to taxonomists for standard genome sequencing and annotation.</title>
        <authorList>
            <consortium name="The Broad Institute Genomics Platform"/>
            <consortium name="The Broad Institute Genome Sequencing Center for Infectious Disease"/>
            <person name="Wu L."/>
            <person name="Ma J."/>
        </authorList>
    </citation>
    <scope>NUCLEOTIDE SEQUENCE [LARGE SCALE GENOMIC DNA]</scope>
    <source>
        <strain evidence="8">KCTC 3913</strain>
    </source>
</reference>
<comment type="catalytic activity">
    <reaction evidence="4">
        <text>(R)-pantoate + NADP(+) = 2-dehydropantoate + NADPH + H(+)</text>
        <dbReference type="Rhea" id="RHEA:16233"/>
        <dbReference type="ChEBI" id="CHEBI:11561"/>
        <dbReference type="ChEBI" id="CHEBI:15378"/>
        <dbReference type="ChEBI" id="CHEBI:15980"/>
        <dbReference type="ChEBI" id="CHEBI:57783"/>
        <dbReference type="ChEBI" id="CHEBI:58349"/>
        <dbReference type="EC" id="1.1.1.169"/>
    </reaction>
</comment>
<keyword evidence="8" id="KW-1185">Reference proteome</keyword>
<dbReference type="InterPro" id="IPR036291">
    <property type="entry name" value="NAD(P)-bd_dom_sf"/>
</dbReference>
<evidence type="ECO:0000259" key="5">
    <source>
        <dbReference type="Pfam" id="PF02558"/>
    </source>
</evidence>
<accession>A0ABW5RU45</accession>
<dbReference type="InterPro" id="IPR003710">
    <property type="entry name" value="ApbA"/>
</dbReference>
<dbReference type="EMBL" id="JBHUMF010000031">
    <property type="protein sequence ID" value="MFD2682213.1"/>
    <property type="molecule type" value="Genomic_DNA"/>
</dbReference>
<dbReference type="InterPro" id="IPR051402">
    <property type="entry name" value="KPR-Related"/>
</dbReference>